<sequence>MWSLRCLTILHFDSCFTILLLLLLVVVLLIFHYLLLYSNIF</sequence>
<gene>
    <name evidence="2" type="ORF">MANES_S028700</name>
</gene>
<keyword evidence="1" id="KW-0812">Transmembrane</keyword>
<dbReference type="EMBL" id="KV450510">
    <property type="protein sequence ID" value="OAY22111.1"/>
    <property type="molecule type" value="Genomic_DNA"/>
</dbReference>
<protein>
    <submittedName>
        <fullName evidence="2">Uncharacterized protein</fullName>
    </submittedName>
</protein>
<organism evidence="2">
    <name type="scientific">Manihot esculenta</name>
    <name type="common">Cassava</name>
    <name type="synonym">Jatropha manihot</name>
    <dbReference type="NCBI Taxonomy" id="3983"/>
    <lineage>
        <taxon>Eukaryota</taxon>
        <taxon>Viridiplantae</taxon>
        <taxon>Streptophyta</taxon>
        <taxon>Embryophyta</taxon>
        <taxon>Tracheophyta</taxon>
        <taxon>Spermatophyta</taxon>
        <taxon>Magnoliopsida</taxon>
        <taxon>eudicotyledons</taxon>
        <taxon>Gunneridae</taxon>
        <taxon>Pentapetalae</taxon>
        <taxon>rosids</taxon>
        <taxon>fabids</taxon>
        <taxon>Malpighiales</taxon>
        <taxon>Euphorbiaceae</taxon>
        <taxon>Crotonoideae</taxon>
        <taxon>Manihoteae</taxon>
        <taxon>Manihot</taxon>
    </lineage>
</organism>
<keyword evidence="1" id="KW-1133">Transmembrane helix</keyword>
<keyword evidence="1" id="KW-0472">Membrane</keyword>
<feature type="transmembrane region" description="Helical" evidence="1">
    <location>
        <begin position="12"/>
        <end position="35"/>
    </location>
</feature>
<proteinExistence type="predicted"/>
<name>A0A199UBV9_MANES</name>
<dbReference type="AlphaFoldDB" id="A0A199UBV9"/>
<reference evidence="2" key="1">
    <citation type="submission" date="2016-02" db="EMBL/GenBank/DDBJ databases">
        <title>WGS assembly of Manihot esculenta.</title>
        <authorList>
            <person name="Bredeson J.V."/>
            <person name="Prochnik S.E."/>
            <person name="Lyons J.B."/>
            <person name="Schmutz J."/>
            <person name="Grimwood J."/>
            <person name="Vrebalov J."/>
            <person name="Bart R.S."/>
            <person name="Amuge T."/>
            <person name="Ferguson M.E."/>
            <person name="Green R."/>
            <person name="Putnam N."/>
            <person name="Stites J."/>
            <person name="Rounsley S."/>
            <person name="Rokhsar D.S."/>
        </authorList>
    </citation>
    <scope>NUCLEOTIDE SEQUENCE [LARGE SCALE GENOMIC DNA]</scope>
    <source>
        <tissue evidence="2">Leaf</tissue>
    </source>
</reference>
<evidence type="ECO:0000313" key="2">
    <source>
        <dbReference type="EMBL" id="OAY22111.1"/>
    </source>
</evidence>
<accession>A0A199UBV9</accession>
<evidence type="ECO:0000256" key="1">
    <source>
        <dbReference type="SAM" id="Phobius"/>
    </source>
</evidence>